<dbReference type="Gene3D" id="3.40.50.11780">
    <property type="match status" value="2"/>
</dbReference>
<proteinExistence type="inferred from homology"/>
<dbReference type="InterPro" id="IPR052042">
    <property type="entry name" value="Tail_sheath_structural"/>
</dbReference>
<evidence type="ECO:0000256" key="3">
    <source>
        <dbReference type="ARBA" id="ARBA00022732"/>
    </source>
</evidence>
<name>A0A482MLF8_9CAUD</name>
<evidence type="ECO:0000256" key="1">
    <source>
        <dbReference type="ARBA" id="ARBA00008005"/>
    </source>
</evidence>
<evidence type="ECO:0000256" key="4">
    <source>
        <dbReference type="ARBA" id="ARBA00022766"/>
    </source>
</evidence>
<dbReference type="Pfam" id="PF17482">
    <property type="entry name" value="Phage_sheath_1C"/>
    <property type="match status" value="1"/>
</dbReference>
<dbReference type="PANTHER" id="PTHR35861">
    <property type="match status" value="1"/>
</dbReference>
<keyword evidence="7" id="KW-1160">Virus entry into host cell</keyword>
<evidence type="ECO:0000259" key="9">
    <source>
        <dbReference type="Pfam" id="PF17482"/>
    </source>
</evidence>
<evidence type="ECO:0000259" key="8">
    <source>
        <dbReference type="Pfam" id="PF04984"/>
    </source>
</evidence>
<dbReference type="Proteomes" id="UP000301424">
    <property type="component" value="Segment"/>
</dbReference>
<reference evidence="10 11" key="1">
    <citation type="submission" date="2019-02" db="EMBL/GenBank/DDBJ databases">
        <title>Complete genome sequence of Burkholderia cenocepacia phage BcepSauron.</title>
        <authorList>
            <person name="Park K."/>
            <person name="Gonzalez C."/>
            <person name="Liu M."/>
            <person name="Gill J."/>
        </authorList>
    </citation>
    <scope>NUCLEOTIDE SEQUENCE [LARGE SCALE GENOMIC DNA]</scope>
</reference>
<dbReference type="GO" id="GO:0099000">
    <property type="term" value="P:symbiont genome ejection through host cell envelope, contractile tail mechanism"/>
    <property type="evidence" value="ECO:0007669"/>
    <property type="project" value="UniProtKB-KW"/>
</dbReference>
<keyword evidence="6" id="KW-1171">Viral genome ejection through host cell envelope</keyword>
<dbReference type="GO" id="GO:0098027">
    <property type="term" value="C:virus tail, sheath"/>
    <property type="evidence" value="ECO:0007669"/>
    <property type="project" value="UniProtKB-KW"/>
</dbReference>
<dbReference type="InterPro" id="IPR020287">
    <property type="entry name" value="Tail_sheath_C"/>
</dbReference>
<feature type="domain" description="Tail sheath protein subtilisin-like" evidence="8">
    <location>
        <begin position="393"/>
        <end position="544"/>
    </location>
</feature>
<keyword evidence="5" id="KW-0946">Virion</keyword>
<organism evidence="10 11">
    <name type="scientific">Burkholderia phage BcepSauron</name>
    <dbReference type="NCBI Taxonomy" id="2530033"/>
    <lineage>
        <taxon>Viruses</taxon>
        <taxon>Duplodnaviria</taxon>
        <taxon>Heunggongvirae</taxon>
        <taxon>Uroviricota</taxon>
        <taxon>Caudoviricetes</taxon>
        <taxon>Sarumanvirus</taxon>
        <taxon>Sarumanvirus bcepsauron</taxon>
    </lineage>
</organism>
<dbReference type="PANTHER" id="PTHR35861:SF1">
    <property type="entry name" value="PHAGE TAIL SHEATH PROTEIN"/>
    <property type="match status" value="1"/>
</dbReference>
<dbReference type="InterPro" id="IPR035089">
    <property type="entry name" value="Phage_sheath_subtilisin"/>
</dbReference>
<dbReference type="Pfam" id="PF04984">
    <property type="entry name" value="Phage_sheath_1"/>
    <property type="match status" value="1"/>
</dbReference>
<evidence type="ECO:0000256" key="2">
    <source>
        <dbReference type="ARBA" id="ARBA00022595"/>
    </source>
</evidence>
<dbReference type="Gene3D" id="2.60.40.10">
    <property type="entry name" value="Immunoglobulins"/>
    <property type="match status" value="1"/>
</dbReference>
<evidence type="ECO:0000313" key="11">
    <source>
        <dbReference type="Proteomes" id="UP000301424"/>
    </source>
</evidence>
<keyword evidence="3" id="KW-1227">Viral tail protein</keyword>
<dbReference type="EMBL" id="MK552141">
    <property type="protein sequence ID" value="QBQ74458.1"/>
    <property type="molecule type" value="Genomic_DNA"/>
</dbReference>
<accession>A0A482MLF8</accession>
<evidence type="ECO:0000256" key="5">
    <source>
        <dbReference type="ARBA" id="ARBA00023003"/>
    </source>
</evidence>
<protein>
    <submittedName>
        <fullName evidence="10">Tail sheath protein</fullName>
    </submittedName>
</protein>
<keyword evidence="11" id="KW-1185">Reference proteome</keyword>
<keyword evidence="4" id="KW-1242">Viral contractile tail ejection system</keyword>
<evidence type="ECO:0000313" key="10">
    <source>
        <dbReference type="EMBL" id="QBQ74458.1"/>
    </source>
</evidence>
<sequence length="665" mass="71043">MPISANQGSKVIVQEINLSQVITAASTSVAAQIIVSNKGDTTKPVLYTNAQDYLAAYGNPNAQISFDVYCGLDYFKEGSQLWALRVAGAGALYSAVMAYEAQDGSTKLVSITGGIVDPTIPSWDVLKSTYAPTARRPIALFYPGQGQGSYADDYMVAIRSSALAAPAWPVAPDPTLPISSATTGGILPAGTYQYQVSTIGPNGETVASSAQTIVIATGGTNTNKVVLNWKPVAGAQGYKVYGRTQGANNMGYMITVGQSGDSYITFTDDGSIVPDTTQPPITDPSKAAAAPPTFGVSVFLQSRSDQYPVEQFTCSLTDYTDSTGLETELEQAINPFSQYIRVTSYVPLMDPAQPLPVITSTGPQAMAGGNSGSAPLSTAVAGAWNVFANKQLYKVNILLNSGHSSPDVQLAMDTLAQQRGDCVALLDVPSNSQQFQQAINYRNLRLNLNSTYSALFCPDVLEADTINGKQQYVPFSGWAAALCARTDRVANPSFSIAGLNRGIVNVLGTRYTYDQGQMDALFQAQVNYTQTFVGQGTALWEQQTLAAQMSALSWLSVRRIVNVIKVALYQFLLYSLQEPNDDFTGRQIVQSCSDYLQTIKNARGISDFKVVSDASNNTAQDFNSGIRNVTVIIIPVIPIHIINLQVVISKQGVSFTEALSSVAGR</sequence>
<keyword evidence="5" id="KW-1229">Viral tail sheath protein</keyword>
<gene>
    <name evidence="10" type="ORF">BcepSauron_078</name>
</gene>
<comment type="similarity">
    <text evidence="1">Belongs to the myoviridae tail sheath protein family.</text>
</comment>
<evidence type="ECO:0000256" key="6">
    <source>
        <dbReference type="ARBA" id="ARBA00023009"/>
    </source>
</evidence>
<feature type="domain" description="Tail sheath protein C-terminal" evidence="9">
    <location>
        <begin position="555"/>
        <end position="647"/>
    </location>
</feature>
<evidence type="ECO:0000256" key="7">
    <source>
        <dbReference type="ARBA" id="ARBA00023296"/>
    </source>
</evidence>
<keyword evidence="2" id="KW-1162">Viral penetration into host cytoplasm</keyword>
<dbReference type="InterPro" id="IPR013783">
    <property type="entry name" value="Ig-like_fold"/>
</dbReference>